<dbReference type="AlphaFoldDB" id="A0A124JU56"/>
<keyword evidence="6" id="KW-1185">Reference proteome</keyword>
<feature type="domain" description="Hydantoinase/oxoprolinase N-terminal" evidence="4">
    <location>
        <begin position="15"/>
        <end position="193"/>
    </location>
</feature>
<dbReference type="InterPro" id="IPR002821">
    <property type="entry name" value="Hydantoinase_A"/>
</dbReference>
<accession>A0A124JU56</accession>
<dbReference type="GO" id="GO:0017168">
    <property type="term" value="F:5-oxoprolinase (ATP-hydrolyzing) activity"/>
    <property type="evidence" value="ECO:0007669"/>
    <property type="project" value="TreeGrafter"/>
</dbReference>
<dbReference type="GO" id="GO:0005829">
    <property type="term" value="C:cytosol"/>
    <property type="evidence" value="ECO:0007669"/>
    <property type="project" value="TreeGrafter"/>
</dbReference>
<dbReference type="EMBL" id="LLZS01000008">
    <property type="protein sequence ID" value="KUR70880.1"/>
    <property type="molecule type" value="Genomic_DNA"/>
</dbReference>
<sequence>MGRVTQTIATSAGWHFWIDRGGTFTDIVARAPGGGLHTAKLLSENPAHYGDAATAGIRRILGLAPGAPIPQGRIVEVRMGTTVATNALLERKGEPVLLLITKGFGDLLQLGHTARPRLFDLDVRLPEALYAAVEEVGGRVAATGEVLAPLDEAAVRAALACHRAAGIKACAIALIHGWRYPDMEARIAALAVEAGFTQITASHAASSAIGLVARGRTALVDAYLSPVLREYVGRVTADLGADTPLAFMRSDGGLSAAADFHGRDAILSGPAGGIVGAARTAEAAGFARIVAFDMGGTSTDIALYAGQFERTFEAQVAGADIRAPMLAIDTIAAGGGSILTFDGARIRVGPESAGADPGPACYRRGGPLALTDANVMLGKISPAHFPAIFGPGGDEPLDADVVAARFAGLAAQMGGARSPQQVAEGFLAVAVAAMAAAIRRLALGRGIDVRDHVLQCFGGAGGQHACLVAAELGMREVLIHPFAGVLSALGMGLARRSALRTATLERALDDDALHWLAPQSDALATSAAAELAAPAAQTTCTVRLRYTGTDTALGIPLASAETMRTAFEREHHARFGYAEPGRALTVAEIVVEILAAQDAVADEALPGATTSAAPIDQVPLFSGGVRHRAPVWDRAALPPGTAITGPAMIREGLATTVIEPGWHGRVLPRGELLLTAQAPAAQTFATTGTKGPDPVLLELYAARFMALAEQMGEVLRSTATSVNMRERLDFSCAVFDSEGHLIANAPHVPVHLGAMGQSVRAIMAARGDDLKPGDAFVLNNPYNGGTHLPDITVITPVFAADRDAPVAFVANRGHHADIGGTTPGSSPPHATTLTEEGVVLDNVLLVRSGVLDEAGMRRLLIDAPWPARNPDANLADLKAQVAANMAGARDFAALVDRHGLAEVEAYMAHVLGNGETAVRTVLARLEGGTFETGLDDGRPLKVSVTVDQEAGSARIDFTGTGVQDSGNFNAPAAVTRAVVLYALRTLVGRDIPLNDGCLRPVELIIPKGSLLDPDPGRAVVAGNTEVSQQVLNALLAAFGAAAAAQGTMNNFLFGNDRHQYYETIGGGMGAGPGWHGAGPVQCHMTNTRITDPEVLETRLPVRLERFGTRAGSGGAGRWRGGDGAVRAVRALEPMVATLVSSSREVPPFGMAGGAAGAPGRQWIERADGRIETIPGRAEAALETGDMLVIETPGGGGWGQQPT</sequence>
<dbReference type="STRING" id="1117702.AQZ52_13750"/>
<evidence type="ECO:0000256" key="1">
    <source>
        <dbReference type="ARBA" id="ARBA00010403"/>
    </source>
</evidence>
<dbReference type="InterPro" id="IPR008040">
    <property type="entry name" value="Hydant_A_N"/>
</dbReference>
<gene>
    <name evidence="5" type="ORF">AQZ52_13750</name>
</gene>
<evidence type="ECO:0000259" key="2">
    <source>
        <dbReference type="Pfam" id="PF01968"/>
    </source>
</evidence>
<protein>
    <submittedName>
        <fullName evidence="5">5-oxoprolinase</fullName>
    </submittedName>
</protein>
<name>A0A124JU56_9SPHN</name>
<dbReference type="PANTHER" id="PTHR11365">
    <property type="entry name" value="5-OXOPROLINASE RELATED"/>
    <property type="match status" value="1"/>
</dbReference>
<dbReference type="PANTHER" id="PTHR11365:SF23">
    <property type="entry name" value="HYPOTHETICAL 5-OXOPROLINASE (EUROFUNG)-RELATED"/>
    <property type="match status" value="1"/>
</dbReference>
<dbReference type="GO" id="GO:0006749">
    <property type="term" value="P:glutathione metabolic process"/>
    <property type="evidence" value="ECO:0007669"/>
    <property type="project" value="TreeGrafter"/>
</dbReference>
<dbReference type="Pfam" id="PF02538">
    <property type="entry name" value="Hydantoinase_B"/>
    <property type="match status" value="1"/>
</dbReference>
<evidence type="ECO:0000259" key="3">
    <source>
        <dbReference type="Pfam" id="PF02538"/>
    </source>
</evidence>
<dbReference type="Pfam" id="PF01968">
    <property type="entry name" value="Hydantoinase_A"/>
    <property type="match status" value="1"/>
</dbReference>
<evidence type="ECO:0000313" key="6">
    <source>
        <dbReference type="Proteomes" id="UP000058012"/>
    </source>
</evidence>
<evidence type="ECO:0000313" key="5">
    <source>
        <dbReference type="EMBL" id="KUR70880.1"/>
    </source>
</evidence>
<comment type="caution">
    <text evidence="5">The sequence shown here is derived from an EMBL/GenBank/DDBJ whole genome shotgun (WGS) entry which is preliminary data.</text>
</comment>
<reference evidence="5 6" key="1">
    <citation type="submission" date="2015-10" db="EMBL/GenBank/DDBJ databases">
        <title>Draft genome sequence of Novosphingobium fuchskuhlense DSM 25065 isolated from a surface water sample of the southwest basin of Lake Grosse Fuchskuhle.</title>
        <authorList>
            <person name="Ruckert C."/>
            <person name="Winkler A."/>
            <person name="Glaeser J."/>
            <person name="Grossart H.-P."/>
            <person name="Kalinowski J."/>
            <person name="Glaeser S."/>
        </authorList>
    </citation>
    <scope>NUCLEOTIDE SEQUENCE [LARGE SCALE GENOMIC DNA]</scope>
    <source>
        <strain evidence="5 6">FNE08-7</strain>
    </source>
</reference>
<dbReference type="Proteomes" id="UP000058012">
    <property type="component" value="Unassembled WGS sequence"/>
</dbReference>
<dbReference type="OrthoDB" id="9759608at2"/>
<feature type="domain" description="Hydantoinase A/oxoprolinase" evidence="2">
    <location>
        <begin position="214"/>
        <end position="495"/>
    </location>
</feature>
<feature type="domain" description="Hydantoinase B/oxoprolinase" evidence="3">
    <location>
        <begin position="693"/>
        <end position="1199"/>
    </location>
</feature>
<comment type="similarity">
    <text evidence="1">Belongs to the oxoprolinase family.</text>
</comment>
<evidence type="ECO:0000259" key="4">
    <source>
        <dbReference type="Pfam" id="PF05378"/>
    </source>
</evidence>
<dbReference type="InterPro" id="IPR003692">
    <property type="entry name" value="Hydantoinase_B"/>
</dbReference>
<organism evidence="5 6">
    <name type="scientific">Novosphingobium fuchskuhlense</name>
    <dbReference type="NCBI Taxonomy" id="1117702"/>
    <lineage>
        <taxon>Bacteria</taxon>
        <taxon>Pseudomonadati</taxon>
        <taxon>Pseudomonadota</taxon>
        <taxon>Alphaproteobacteria</taxon>
        <taxon>Sphingomonadales</taxon>
        <taxon>Sphingomonadaceae</taxon>
        <taxon>Novosphingobium</taxon>
    </lineage>
</organism>
<dbReference type="InterPro" id="IPR045079">
    <property type="entry name" value="Oxoprolinase-like"/>
</dbReference>
<dbReference type="Pfam" id="PF05378">
    <property type="entry name" value="Hydant_A_N"/>
    <property type="match status" value="1"/>
</dbReference>
<proteinExistence type="inferred from homology"/>